<proteinExistence type="predicted"/>
<name>A0ACC1RBE2_9HYPO</name>
<dbReference type="Proteomes" id="UP001148737">
    <property type="component" value="Unassembled WGS sequence"/>
</dbReference>
<sequence length="472" mass="51350">MALLDKLEALILANHPQHNNVAECLAELGAPSMSIAVMDDGELSARCYSTTGDNTETAFQACSISKAVNAVATMKLIEEGRLALNGTLLELLPKKYLDIILDGSPELQRPLIESITIKQLLSHTAGLTPASFPGYSPSASVPTMEDIIAGRKPANTMAFRLISLPGHKFGYAGAGTTLLQLIIQAITGKEYCDVMQEMILTPLQMSRSFYSSENVQDRNTAKAYCTGYTQCDADYHFFPESAAAGLWTTPTDLLKLIRDVQKSVCGEVGILKQETAKEMLVEVDGGFSLGWQRRSSEPAIFGHSGSNDPGYRCLSMGFLSPNGDDSLSKSGIVAMTNANTGDWLRAQLMHAISSLKNWPFPKHEIRAPRLGMPATESGDDWKRWKGEWKSTHGYTLCIAEDRTELPTVIYNELGKVRLLPAVDGRRGTNGGSLDFVLQGLPLLSLALDQVGGKSVVRLQRLQGEAEELHQAE</sequence>
<comment type="caution">
    <text evidence="1">The sequence shown here is derived from an EMBL/GenBank/DDBJ whole genome shotgun (WGS) entry which is preliminary data.</text>
</comment>
<protein>
    <submittedName>
        <fullName evidence="1">Uncharacterized protein</fullName>
    </submittedName>
</protein>
<evidence type="ECO:0000313" key="2">
    <source>
        <dbReference type="Proteomes" id="UP001148737"/>
    </source>
</evidence>
<accession>A0ACC1RBE2</accession>
<keyword evidence="2" id="KW-1185">Reference proteome</keyword>
<organism evidence="1 2">
    <name type="scientific">Lecanicillium saksenae</name>
    <dbReference type="NCBI Taxonomy" id="468837"/>
    <lineage>
        <taxon>Eukaryota</taxon>
        <taxon>Fungi</taxon>
        <taxon>Dikarya</taxon>
        <taxon>Ascomycota</taxon>
        <taxon>Pezizomycotina</taxon>
        <taxon>Sordariomycetes</taxon>
        <taxon>Hypocreomycetidae</taxon>
        <taxon>Hypocreales</taxon>
        <taxon>Cordycipitaceae</taxon>
        <taxon>Lecanicillium</taxon>
    </lineage>
</organism>
<reference evidence="1" key="1">
    <citation type="submission" date="2022-07" db="EMBL/GenBank/DDBJ databases">
        <title>Genome Sequence of Lecanicillium saksenae.</title>
        <authorList>
            <person name="Buettner E."/>
        </authorList>
    </citation>
    <scope>NUCLEOTIDE SEQUENCE</scope>
    <source>
        <strain evidence="1">VT-O1</strain>
    </source>
</reference>
<dbReference type="EMBL" id="JANAKD010000006">
    <property type="protein sequence ID" value="KAJ3499590.1"/>
    <property type="molecule type" value="Genomic_DNA"/>
</dbReference>
<evidence type="ECO:0000313" key="1">
    <source>
        <dbReference type="EMBL" id="KAJ3499590.1"/>
    </source>
</evidence>
<gene>
    <name evidence="1" type="ORF">NLG97_g208</name>
</gene>